<name>L7FN33_ENTIV</name>
<sequence>MAEQLFQVIKKRMTLFVIGKIKTFVVLSVRDNLLFWLFDGFLGLDPDKYKQLFNFSEEAPRKQVAEMYLQHAVCEQNYINLNICIFNYLINNFLFSIFRYLLGKNIILVIFSRIKKTKINLTC</sequence>
<dbReference type="RefSeq" id="XP_004259314.1">
    <property type="nucleotide sequence ID" value="XM_004259266.1"/>
</dbReference>
<accession>L7FN33</accession>
<dbReference type="KEGG" id="eiv:EIN_355640"/>
<protein>
    <submittedName>
        <fullName evidence="1">Uncharacterized protein</fullName>
    </submittedName>
</protein>
<proteinExistence type="predicted"/>
<dbReference type="VEuPathDB" id="AmoebaDB:EIN_355640"/>
<dbReference type="Proteomes" id="UP000014680">
    <property type="component" value="Unassembled WGS sequence"/>
</dbReference>
<dbReference type="EMBL" id="KB206358">
    <property type="protein sequence ID" value="ELP92543.1"/>
    <property type="molecule type" value="Genomic_DNA"/>
</dbReference>
<organism evidence="1 2">
    <name type="scientific">Entamoeba invadens IP1</name>
    <dbReference type="NCBI Taxonomy" id="370355"/>
    <lineage>
        <taxon>Eukaryota</taxon>
        <taxon>Amoebozoa</taxon>
        <taxon>Evosea</taxon>
        <taxon>Archamoebae</taxon>
        <taxon>Mastigamoebida</taxon>
        <taxon>Entamoebidae</taxon>
        <taxon>Entamoeba</taxon>
    </lineage>
</organism>
<dbReference type="AlphaFoldDB" id="L7FN33"/>
<reference evidence="1 2" key="1">
    <citation type="submission" date="2012-10" db="EMBL/GenBank/DDBJ databases">
        <authorList>
            <person name="Zafar N."/>
            <person name="Inman J."/>
            <person name="Hall N."/>
            <person name="Lorenzi H."/>
            <person name="Caler E."/>
        </authorList>
    </citation>
    <scope>NUCLEOTIDE SEQUENCE [LARGE SCALE GENOMIC DNA]</scope>
    <source>
        <strain evidence="1 2">IP1</strain>
    </source>
</reference>
<evidence type="ECO:0000313" key="1">
    <source>
        <dbReference type="EMBL" id="ELP92543.1"/>
    </source>
</evidence>
<evidence type="ECO:0000313" key="2">
    <source>
        <dbReference type="Proteomes" id="UP000014680"/>
    </source>
</evidence>
<dbReference type="GeneID" id="14891536"/>
<gene>
    <name evidence="1" type="ORF">EIN_355640</name>
</gene>
<keyword evidence="2" id="KW-1185">Reference proteome</keyword>